<dbReference type="InterPro" id="IPR036178">
    <property type="entry name" value="Formintransfe-cycloase-like_sf"/>
</dbReference>
<feature type="domain" description="Cyclodeaminase/cyclohydrolase" evidence="1">
    <location>
        <begin position="7"/>
        <end position="186"/>
    </location>
</feature>
<reference evidence="3" key="1">
    <citation type="submission" date="2007-10" db="EMBL/GenBank/DDBJ databases">
        <title>Complete sequence of chromosome of Desulforudis audaxviator MP104C.</title>
        <authorList>
            <person name="Copeland A."/>
            <person name="Lucas S."/>
            <person name="Lapidus A."/>
            <person name="Barry K."/>
            <person name="Glavina del Rio T."/>
            <person name="Dalin E."/>
            <person name="Tice H."/>
            <person name="Bruce D."/>
            <person name="Pitluck S."/>
            <person name="Lowry S.R."/>
            <person name="Larimer F."/>
            <person name="Land M.L."/>
            <person name="Hauser L."/>
            <person name="Kyrpides N."/>
            <person name="Ivanova N.N."/>
            <person name="Richardson P."/>
        </authorList>
    </citation>
    <scope>NUCLEOTIDE SEQUENCE [LARGE SCALE GENOMIC DNA]</scope>
    <source>
        <strain evidence="3">MP104C</strain>
    </source>
</reference>
<dbReference type="OrthoDB" id="7959174at2"/>
<protein>
    <submittedName>
        <fullName evidence="2">Formiminotransferase-cyclodeaminase</fullName>
    </submittedName>
</protein>
<keyword evidence="2" id="KW-0808">Transferase</keyword>
<proteinExistence type="predicted"/>
<evidence type="ECO:0000259" key="1">
    <source>
        <dbReference type="Pfam" id="PF04961"/>
    </source>
</evidence>
<evidence type="ECO:0000313" key="3">
    <source>
        <dbReference type="Proteomes" id="UP000008544"/>
    </source>
</evidence>
<accession>B1I3J2</accession>
<name>B1I3J2_DESAP</name>
<sequence length="218" mass="23434">MDYREWSLGEFLERAGSGDPTPGGGSAAAVAGALGAAMAAMVAELTLGRARYRDVEPEVRALLKEAGGLRRELETLASEDSTAFARLLETYRMAQNTDQEQEERRMAIQAALSQAAEVPLEVARAGLETLRLAERLAAIGNEQALSDAGVAAYLAAASVRSALMNVLINARQIEERALVERLVRETKRLGDQAAEVEKLVERTVVRRLGLAMGRNGGK</sequence>
<keyword evidence="3" id="KW-1185">Reference proteome</keyword>
<dbReference type="AlphaFoldDB" id="B1I3J2"/>
<dbReference type="Pfam" id="PF04961">
    <property type="entry name" value="FTCD_C"/>
    <property type="match status" value="1"/>
</dbReference>
<dbReference type="STRING" id="477974.Daud_1023"/>
<gene>
    <name evidence="2" type="ordered locus">Daud_1023</name>
</gene>
<reference evidence="2 3" key="2">
    <citation type="journal article" date="2008" name="Science">
        <title>Environmental genomics reveals a single-species ecosystem deep within Earth.</title>
        <authorList>
            <person name="Chivian D."/>
            <person name="Brodie E.L."/>
            <person name="Alm E.J."/>
            <person name="Culley D.E."/>
            <person name="Dehal P.S."/>
            <person name="Desantis T.Z."/>
            <person name="Gihring T.M."/>
            <person name="Lapidus A."/>
            <person name="Lin L.H."/>
            <person name="Lowry S.R."/>
            <person name="Moser D.P."/>
            <person name="Richardson P.M."/>
            <person name="Southam G."/>
            <person name="Wanger G."/>
            <person name="Pratt L.M."/>
            <person name="Andersen G.L."/>
            <person name="Hazen T.C."/>
            <person name="Brockman F.J."/>
            <person name="Arkin A.P."/>
            <person name="Onstott T.C."/>
        </authorList>
    </citation>
    <scope>NUCLEOTIDE SEQUENCE [LARGE SCALE GENOMIC DNA]</scope>
    <source>
        <strain evidence="2 3">MP104C</strain>
    </source>
</reference>
<dbReference type="KEGG" id="dau:Daud_1023"/>
<dbReference type="SUPFAM" id="SSF101262">
    <property type="entry name" value="Methenyltetrahydrofolate cyclohydrolase-like"/>
    <property type="match status" value="1"/>
</dbReference>
<organism evidence="2 3">
    <name type="scientific">Desulforudis audaxviator (strain MP104C)</name>
    <dbReference type="NCBI Taxonomy" id="477974"/>
    <lineage>
        <taxon>Bacteria</taxon>
        <taxon>Bacillati</taxon>
        <taxon>Bacillota</taxon>
        <taxon>Clostridia</taxon>
        <taxon>Thermoanaerobacterales</taxon>
        <taxon>Candidatus Desulforudaceae</taxon>
        <taxon>Candidatus Desulforudis</taxon>
    </lineage>
</organism>
<dbReference type="Proteomes" id="UP000008544">
    <property type="component" value="Chromosome"/>
</dbReference>
<dbReference type="EMBL" id="CP000860">
    <property type="protein sequence ID" value="ACA59535.1"/>
    <property type="molecule type" value="Genomic_DNA"/>
</dbReference>
<evidence type="ECO:0000313" key="2">
    <source>
        <dbReference type="EMBL" id="ACA59535.1"/>
    </source>
</evidence>
<dbReference type="RefSeq" id="WP_012302121.1">
    <property type="nucleotide sequence ID" value="NC_010424.1"/>
</dbReference>
<dbReference type="GO" id="GO:0016740">
    <property type="term" value="F:transferase activity"/>
    <property type="evidence" value="ECO:0007669"/>
    <property type="project" value="UniProtKB-KW"/>
</dbReference>
<dbReference type="eggNOG" id="COG3404">
    <property type="taxonomic scope" value="Bacteria"/>
</dbReference>
<dbReference type="InterPro" id="IPR007044">
    <property type="entry name" value="Cyclodeamin/CycHdrlase"/>
</dbReference>
<dbReference type="Gene3D" id="1.20.120.680">
    <property type="entry name" value="Formiminotetrahydrofolate cyclodeaminase monomer, up-and-down helical bundle"/>
    <property type="match status" value="1"/>
</dbReference>
<dbReference type="HOGENOM" id="CLU_088419_1_0_9"/>